<sequence>MGSSLMSEESQHHDWEKRMKAKRAPRSKGQTKTAAGSSDPKRFSWKTRGKRRRRDSHSPSLIYSSHHHSHARYHGDSLLLLQQGEEELLAGGEVEIGISRDLLIVTEPGVDLDSGPPRPAASNPCRARPDDAHAMQQNCASQIWGWGGGGDPGPRTQGDPLLRVFMAA</sequence>
<evidence type="ECO:0000256" key="1">
    <source>
        <dbReference type="SAM" id="MobiDB-lite"/>
    </source>
</evidence>
<reference evidence="2 3" key="1">
    <citation type="submission" date="2019-04" db="EMBL/GenBank/DDBJ databases">
        <title>Chromosome genome assembly for Takifugu flavidus.</title>
        <authorList>
            <person name="Xiao S."/>
        </authorList>
    </citation>
    <scope>NUCLEOTIDE SEQUENCE [LARGE SCALE GENOMIC DNA]</scope>
    <source>
        <strain evidence="2">HTHZ2018</strain>
        <tissue evidence="2">Muscle</tissue>
    </source>
</reference>
<feature type="region of interest" description="Disordered" evidence="1">
    <location>
        <begin position="109"/>
        <end position="130"/>
    </location>
</feature>
<dbReference type="EMBL" id="RHFK02000020">
    <property type="protein sequence ID" value="TWW58433.1"/>
    <property type="molecule type" value="Genomic_DNA"/>
</dbReference>
<dbReference type="AlphaFoldDB" id="A0A5C6MTY8"/>
<comment type="caution">
    <text evidence="2">The sequence shown here is derived from an EMBL/GenBank/DDBJ whole genome shotgun (WGS) entry which is preliminary data.</text>
</comment>
<protein>
    <submittedName>
        <fullName evidence="2">Uncharacterized protein</fullName>
    </submittedName>
</protein>
<keyword evidence="3" id="KW-1185">Reference proteome</keyword>
<evidence type="ECO:0000313" key="3">
    <source>
        <dbReference type="Proteomes" id="UP000324091"/>
    </source>
</evidence>
<evidence type="ECO:0000313" key="2">
    <source>
        <dbReference type="EMBL" id="TWW58433.1"/>
    </source>
</evidence>
<accession>A0A5C6MTY8</accession>
<feature type="region of interest" description="Disordered" evidence="1">
    <location>
        <begin position="1"/>
        <end position="68"/>
    </location>
</feature>
<proteinExistence type="predicted"/>
<organism evidence="2 3">
    <name type="scientific">Takifugu flavidus</name>
    <name type="common">sansaifugu</name>
    <dbReference type="NCBI Taxonomy" id="433684"/>
    <lineage>
        <taxon>Eukaryota</taxon>
        <taxon>Metazoa</taxon>
        <taxon>Chordata</taxon>
        <taxon>Craniata</taxon>
        <taxon>Vertebrata</taxon>
        <taxon>Euteleostomi</taxon>
        <taxon>Actinopterygii</taxon>
        <taxon>Neopterygii</taxon>
        <taxon>Teleostei</taxon>
        <taxon>Neoteleostei</taxon>
        <taxon>Acanthomorphata</taxon>
        <taxon>Eupercaria</taxon>
        <taxon>Tetraodontiformes</taxon>
        <taxon>Tetradontoidea</taxon>
        <taxon>Tetraodontidae</taxon>
        <taxon>Takifugu</taxon>
    </lineage>
</organism>
<name>A0A5C6MTY8_9TELE</name>
<feature type="compositionally biased region" description="Basic and acidic residues" evidence="1">
    <location>
        <begin position="9"/>
        <end position="18"/>
    </location>
</feature>
<feature type="compositionally biased region" description="Basic residues" evidence="1">
    <location>
        <begin position="43"/>
        <end position="55"/>
    </location>
</feature>
<gene>
    <name evidence="2" type="ORF">D4764_07G0011520</name>
</gene>
<dbReference type="Proteomes" id="UP000324091">
    <property type="component" value="Chromosome 7"/>
</dbReference>